<evidence type="ECO:0000259" key="14">
    <source>
        <dbReference type="Pfam" id="PF00224"/>
    </source>
</evidence>
<keyword evidence="10 13" id="KW-0460">Magnesium</keyword>
<keyword evidence="9" id="KW-0067">ATP-binding</keyword>
<dbReference type="PRINTS" id="PR01050">
    <property type="entry name" value="PYRUVTKNASE"/>
</dbReference>
<comment type="catalytic activity">
    <reaction evidence="13">
        <text>pyruvate + ATP = phosphoenolpyruvate + ADP + H(+)</text>
        <dbReference type="Rhea" id="RHEA:18157"/>
        <dbReference type="ChEBI" id="CHEBI:15361"/>
        <dbReference type="ChEBI" id="CHEBI:15378"/>
        <dbReference type="ChEBI" id="CHEBI:30616"/>
        <dbReference type="ChEBI" id="CHEBI:58702"/>
        <dbReference type="ChEBI" id="CHEBI:456216"/>
        <dbReference type="EC" id="2.7.1.40"/>
    </reaction>
</comment>
<evidence type="ECO:0000256" key="13">
    <source>
        <dbReference type="RuleBase" id="RU000504"/>
    </source>
</evidence>
<dbReference type="InterPro" id="IPR040442">
    <property type="entry name" value="Pyrv_kinase-like_dom_sf"/>
</dbReference>
<comment type="caution">
    <text evidence="15">The sequence shown here is derived from an EMBL/GenBank/DDBJ whole genome shotgun (WGS) entry which is preliminary data.</text>
</comment>
<keyword evidence="8 13" id="KW-0418">Kinase</keyword>
<keyword evidence="12 15" id="KW-0670">Pyruvate</keyword>
<keyword evidence="11 13" id="KW-0324">Glycolysis</keyword>
<evidence type="ECO:0000313" key="16">
    <source>
        <dbReference type="Proteomes" id="UP001238467"/>
    </source>
</evidence>
<keyword evidence="7" id="KW-0547">Nucleotide-binding</keyword>
<evidence type="ECO:0000256" key="7">
    <source>
        <dbReference type="ARBA" id="ARBA00022741"/>
    </source>
</evidence>
<sequence length="505" mass="53835">MNSDTAPLSAASDDVVSDDNALFETLLSLRAAVVEEAAPLIERFHREAGREDPALDNLAHYLALRRHELRPLQRQLMWRGLSSLGRLESRVLPTLDAVLAALAALAGRAPAIPAPEPAAFFAGEARLEKASAASLGPEPEGRYTRIMVTLPGEAGGDPAFILALAQAGMDVARINCAHDDAATCRAMAGHVRAAAEAVGRPIAVLMDIAGPKIRTGAVLPMRKDKPTGRLLPGDTLRLVAEGEPRVDDAALFSAAVSLPEIVTRLGLGHRVRYDDGKVEAVVESVGTGEAILRILHTRPGGTKLKPEKGINLPDTALGLSPLTAKDDADLATVIECADLIGYSFVSRPEDLDLLDAAIARHGAGRARPLGLMAKIERPEAVRNLPDLIARAARYGDFSVMIARGDLAAEIGFTRLAEMQEELLWICEAASVPAIWATQVLEDLVRDGIPSRGEMTDAAMAARAECVMLNKGPAVVEAVQLLNQLLGRMADHLDKKTPTLRALHSW</sequence>
<evidence type="ECO:0000313" key="15">
    <source>
        <dbReference type="EMBL" id="MDQ0349886.1"/>
    </source>
</evidence>
<evidence type="ECO:0000256" key="2">
    <source>
        <dbReference type="ARBA" id="ARBA00004997"/>
    </source>
</evidence>
<accession>A0ABU0DNJ2</accession>
<dbReference type="InterPro" id="IPR018209">
    <property type="entry name" value="Pyrv_Knase_AS"/>
</dbReference>
<gene>
    <name evidence="15" type="ORF">J2S76_004340</name>
</gene>
<dbReference type="InterPro" id="IPR015806">
    <property type="entry name" value="Pyrv_Knase_insert_dom_sf"/>
</dbReference>
<evidence type="ECO:0000256" key="11">
    <source>
        <dbReference type="ARBA" id="ARBA00023152"/>
    </source>
</evidence>
<dbReference type="GO" id="GO:0016301">
    <property type="term" value="F:kinase activity"/>
    <property type="evidence" value="ECO:0007669"/>
    <property type="project" value="UniProtKB-KW"/>
</dbReference>
<evidence type="ECO:0000256" key="4">
    <source>
        <dbReference type="ARBA" id="ARBA00012142"/>
    </source>
</evidence>
<comment type="cofactor">
    <cofactor evidence="1">
        <name>K(+)</name>
        <dbReference type="ChEBI" id="CHEBI:29103"/>
    </cofactor>
</comment>
<dbReference type="InterPro" id="IPR001697">
    <property type="entry name" value="Pyr_Knase"/>
</dbReference>
<organism evidence="15 16">
    <name type="scientific">Ancylobacter vacuolatus</name>
    <dbReference type="NCBI Taxonomy" id="223389"/>
    <lineage>
        <taxon>Bacteria</taxon>
        <taxon>Pseudomonadati</taxon>
        <taxon>Pseudomonadota</taxon>
        <taxon>Alphaproteobacteria</taxon>
        <taxon>Hyphomicrobiales</taxon>
        <taxon>Xanthobacteraceae</taxon>
        <taxon>Ancylobacter</taxon>
    </lineage>
</organism>
<name>A0ABU0DNJ2_9HYPH</name>
<dbReference type="RefSeq" id="WP_307063965.1">
    <property type="nucleotide sequence ID" value="NZ_JAUSUH010000013.1"/>
</dbReference>
<comment type="similarity">
    <text evidence="3 13">Belongs to the pyruvate kinase family.</text>
</comment>
<dbReference type="Proteomes" id="UP001238467">
    <property type="component" value="Unassembled WGS sequence"/>
</dbReference>
<evidence type="ECO:0000256" key="8">
    <source>
        <dbReference type="ARBA" id="ARBA00022777"/>
    </source>
</evidence>
<dbReference type="InterPro" id="IPR015793">
    <property type="entry name" value="Pyrv_Knase_brl"/>
</dbReference>
<evidence type="ECO:0000256" key="3">
    <source>
        <dbReference type="ARBA" id="ARBA00008663"/>
    </source>
</evidence>
<evidence type="ECO:0000256" key="5">
    <source>
        <dbReference type="ARBA" id="ARBA00022679"/>
    </source>
</evidence>
<comment type="pathway">
    <text evidence="2 13">Carbohydrate degradation; glycolysis; pyruvate from D-glyceraldehyde 3-phosphate: step 5/5.</text>
</comment>
<dbReference type="Pfam" id="PF00224">
    <property type="entry name" value="PK"/>
    <property type="match status" value="1"/>
</dbReference>
<dbReference type="SUPFAM" id="SSF50800">
    <property type="entry name" value="PK beta-barrel domain-like"/>
    <property type="match status" value="1"/>
</dbReference>
<dbReference type="InterPro" id="IPR015813">
    <property type="entry name" value="Pyrv/PenolPyrv_kinase-like_dom"/>
</dbReference>
<keyword evidence="16" id="KW-1185">Reference proteome</keyword>
<protein>
    <recommendedName>
        <fullName evidence="4 13">Pyruvate kinase</fullName>
        <ecNumber evidence="4 13">2.7.1.40</ecNumber>
    </recommendedName>
</protein>
<keyword evidence="6" id="KW-0479">Metal-binding</keyword>
<evidence type="ECO:0000256" key="1">
    <source>
        <dbReference type="ARBA" id="ARBA00001958"/>
    </source>
</evidence>
<dbReference type="PROSITE" id="PS00110">
    <property type="entry name" value="PYRUVATE_KINASE"/>
    <property type="match status" value="1"/>
</dbReference>
<dbReference type="GO" id="GO:0004743">
    <property type="term" value="F:pyruvate kinase activity"/>
    <property type="evidence" value="ECO:0007669"/>
    <property type="project" value="UniProtKB-EC"/>
</dbReference>
<feature type="domain" description="Pyruvate kinase barrel" evidence="14">
    <location>
        <begin position="143"/>
        <end position="469"/>
    </location>
</feature>
<reference evidence="15 16" key="1">
    <citation type="submission" date="2023-07" db="EMBL/GenBank/DDBJ databases">
        <title>Genomic Encyclopedia of Type Strains, Phase IV (KMG-IV): sequencing the most valuable type-strain genomes for metagenomic binning, comparative biology and taxonomic classification.</title>
        <authorList>
            <person name="Goeker M."/>
        </authorList>
    </citation>
    <scope>NUCLEOTIDE SEQUENCE [LARGE SCALE GENOMIC DNA]</scope>
    <source>
        <strain evidence="15 16">DSM 1277</strain>
    </source>
</reference>
<dbReference type="InterPro" id="IPR011037">
    <property type="entry name" value="Pyrv_Knase-like_insert_dom_sf"/>
</dbReference>
<dbReference type="EC" id="2.7.1.40" evidence="4 13"/>
<evidence type="ECO:0000256" key="10">
    <source>
        <dbReference type="ARBA" id="ARBA00022842"/>
    </source>
</evidence>
<dbReference type="Gene3D" id="2.40.33.10">
    <property type="entry name" value="PK beta-barrel domain-like"/>
    <property type="match status" value="1"/>
</dbReference>
<proteinExistence type="inferred from homology"/>
<dbReference type="SUPFAM" id="SSF51621">
    <property type="entry name" value="Phosphoenolpyruvate/pyruvate domain"/>
    <property type="match status" value="1"/>
</dbReference>
<keyword evidence="5 13" id="KW-0808">Transferase</keyword>
<dbReference type="Gene3D" id="3.20.20.60">
    <property type="entry name" value="Phosphoenolpyruvate-binding domains"/>
    <property type="match status" value="1"/>
</dbReference>
<dbReference type="EMBL" id="JAUSUH010000013">
    <property type="protein sequence ID" value="MDQ0349886.1"/>
    <property type="molecule type" value="Genomic_DNA"/>
</dbReference>
<evidence type="ECO:0000256" key="12">
    <source>
        <dbReference type="ARBA" id="ARBA00023317"/>
    </source>
</evidence>
<evidence type="ECO:0000256" key="9">
    <source>
        <dbReference type="ARBA" id="ARBA00022840"/>
    </source>
</evidence>
<dbReference type="PANTHER" id="PTHR11817">
    <property type="entry name" value="PYRUVATE KINASE"/>
    <property type="match status" value="1"/>
</dbReference>
<evidence type="ECO:0000256" key="6">
    <source>
        <dbReference type="ARBA" id="ARBA00022723"/>
    </source>
</evidence>